<evidence type="ECO:0000256" key="4">
    <source>
        <dbReference type="ARBA" id="ARBA00022825"/>
    </source>
</evidence>
<evidence type="ECO:0000256" key="5">
    <source>
        <dbReference type="PROSITE-ProRule" id="PRU01240"/>
    </source>
</evidence>
<feature type="domain" description="Peptidase S8/S53" evidence="9">
    <location>
        <begin position="209"/>
        <end position="463"/>
    </location>
</feature>
<feature type="signal peptide" evidence="8">
    <location>
        <begin position="1"/>
        <end position="31"/>
    </location>
</feature>
<dbReference type="InterPro" id="IPR023827">
    <property type="entry name" value="Peptidase_S8_Asp-AS"/>
</dbReference>
<dbReference type="PRINTS" id="PR00723">
    <property type="entry name" value="SUBTILISIN"/>
</dbReference>
<dbReference type="InterPro" id="IPR000209">
    <property type="entry name" value="Peptidase_S8/S53_dom"/>
</dbReference>
<feature type="active site" description="Charge relay system" evidence="5">
    <location>
        <position position="417"/>
    </location>
</feature>
<comment type="caution">
    <text evidence="10">The sequence shown here is derived from an EMBL/GenBank/DDBJ whole genome shotgun (WGS) entry which is preliminary data.</text>
</comment>
<dbReference type="PROSITE" id="PS00136">
    <property type="entry name" value="SUBTILASE_ASP"/>
    <property type="match status" value="1"/>
</dbReference>
<feature type="active site" description="Charge relay system" evidence="5">
    <location>
        <position position="218"/>
    </location>
</feature>
<gene>
    <name evidence="10" type="ORF">ACFPET_15715</name>
</gene>
<evidence type="ECO:0000256" key="8">
    <source>
        <dbReference type="SAM" id="SignalP"/>
    </source>
</evidence>
<dbReference type="Proteomes" id="UP001595823">
    <property type="component" value="Unassembled WGS sequence"/>
</dbReference>
<dbReference type="Gene3D" id="3.40.50.200">
    <property type="entry name" value="Peptidase S8/S53 domain"/>
    <property type="match status" value="1"/>
</dbReference>
<proteinExistence type="inferred from homology"/>
<evidence type="ECO:0000259" key="9">
    <source>
        <dbReference type="Pfam" id="PF00082"/>
    </source>
</evidence>
<keyword evidence="8" id="KW-0732">Signal</keyword>
<feature type="active site" description="Charge relay system" evidence="5">
    <location>
        <position position="250"/>
    </location>
</feature>
<protein>
    <submittedName>
        <fullName evidence="10">S8 family serine peptidase</fullName>
    </submittedName>
</protein>
<keyword evidence="2 5" id="KW-0645">Protease</keyword>
<dbReference type="PROSITE" id="PS00137">
    <property type="entry name" value="SUBTILASE_HIS"/>
    <property type="match status" value="1"/>
</dbReference>
<evidence type="ECO:0000256" key="1">
    <source>
        <dbReference type="ARBA" id="ARBA00011073"/>
    </source>
</evidence>
<dbReference type="InterPro" id="IPR015500">
    <property type="entry name" value="Peptidase_S8_subtilisin-rel"/>
</dbReference>
<keyword evidence="11" id="KW-1185">Reference proteome</keyword>
<feature type="chain" id="PRO_5045652775" evidence="8">
    <location>
        <begin position="32"/>
        <end position="1106"/>
    </location>
</feature>
<dbReference type="PANTHER" id="PTHR43806">
    <property type="entry name" value="PEPTIDASE S8"/>
    <property type="match status" value="1"/>
</dbReference>
<dbReference type="RefSeq" id="WP_380622784.1">
    <property type="nucleotide sequence ID" value="NZ_JBHSDK010000021.1"/>
</dbReference>
<keyword evidence="4 5" id="KW-0720">Serine protease</keyword>
<keyword evidence="3 5" id="KW-0378">Hydrolase</keyword>
<dbReference type="EMBL" id="JBHSDK010000021">
    <property type="protein sequence ID" value="MFC4336650.1"/>
    <property type="molecule type" value="Genomic_DNA"/>
</dbReference>
<dbReference type="InterPro" id="IPR036852">
    <property type="entry name" value="Peptidase_S8/S53_dom_sf"/>
</dbReference>
<comment type="similarity">
    <text evidence="1 5 6">Belongs to the peptidase S8 family.</text>
</comment>
<accession>A0ABV8U2K5</accession>
<dbReference type="Pfam" id="PF00082">
    <property type="entry name" value="Peptidase_S8"/>
    <property type="match status" value="1"/>
</dbReference>
<dbReference type="PANTHER" id="PTHR43806:SF11">
    <property type="entry name" value="CEREVISIN-RELATED"/>
    <property type="match status" value="1"/>
</dbReference>
<evidence type="ECO:0000256" key="3">
    <source>
        <dbReference type="ARBA" id="ARBA00022801"/>
    </source>
</evidence>
<evidence type="ECO:0000256" key="6">
    <source>
        <dbReference type="RuleBase" id="RU003355"/>
    </source>
</evidence>
<evidence type="ECO:0000256" key="2">
    <source>
        <dbReference type="ARBA" id="ARBA00022670"/>
    </source>
</evidence>
<evidence type="ECO:0000256" key="7">
    <source>
        <dbReference type="SAM" id="MobiDB-lite"/>
    </source>
</evidence>
<dbReference type="InterPro" id="IPR023828">
    <property type="entry name" value="Peptidase_S8_Ser-AS"/>
</dbReference>
<dbReference type="PROSITE" id="PS00138">
    <property type="entry name" value="SUBTILASE_SER"/>
    <property type="match status" value="1"/>
</dbReference>
<feature type="region of interest" description="Disordered" evidence="7">
    <location>
        <begin position="235"/>
        <end position="266"/>
    </location>
</feature>
<organism evidence="10 11">
    <name type="scientific">Salininema proteolyticum</name>
    <dbReference type="NCBI Taxonomy" id="1607685"/>
    <lineage>
        <taxon>Bacteria</taxon>
        <taxon>Bacillati</taxon>
        <taxon>Actinomycetota</taxon>
        <taxon>Actinomycetes</taxon>
        <taxon>Glycomycetales</taxon>
        <taxon>Glycomycetaceae</taxon>
        <taxon>Salininema</taxon>
    </lineage>
</organism>
<dbReference type="PROSITE" id="PS51892">
    <property type="entry name" value="SUBTILASE"/>
    <property type="match status" value="1"/>
</dbReference>
<dbReference type="InterPro" id="IPR050131">
    <property type="entry name" value="Peptidase_S8_subtilisin-like"/>
</dbReference>
<dbReference type="InterPro" id="IPR022398">
    <property type="entry name" value="Peptidase_S8_His-AS"/>
</dbReference>
<sequence length="1106" mass="116389">MQRRKPPYARAALSAAAVGGALLTAAAPASATPSPLTGGDYTASTSVTLITGDRAIVETGPDGTVSAGLASPDEDFYTREIAGDTYVVPVEAAGLIENGTLDPELFNATGLVRAGYDDASRDTLPLITTGPAPRSSAVTPGARLESIGASAMDLDKEGAEDWWDGLATARSSSAKIWLDAPVEGYGELDPATGVPQTGAPEAWEEGHTGEGVTVAVLDTGVDAAHPDLADRVVGERDFTGTGDPSDGAGHGTHVASTVAGTGAASDGSRAGMAYDADLLNGRVLGPNGGQASWIISGMEWAAEQGADVINMSLGSNSPTDCSDPMAQAVNEISAAHDTLFVIAAGNAALRETVSSPGCADMALTVGAVDFDGGIADFSSRGPVLDTHAVKPDLSAPGVDIMGAAAGTEDYRAMSGTSMATPHVAGAAALIRDARPDWSAQQIKQALTSSVKDTDGSVYAYGSGEIRVPDAIDTPLQTTGSVYLGTFDWPHSGDETAVGEIVYTNPTDEDVSMKVSVTDFQGANGGDMPKQALRLSAKKITVPAGGNETVTVTATDRTKKVAADSYGEIGARVVATDREGRTATTSVGYWLEAHTVDLTLTALDRDGDDAAYGMAELFVMDTDYYAGYYFTGQSETLRVRAGTVSLNAFVQSPDGSYTFISHPALTLEEDTEIVLDAREGEEITVDTPKASKSGGSTLAYTRSDDRWLTRAAVYAGTENAPMYAVPVDEKIDQGEFAFHHFWRLYDDSTAVADSPFVYNVGFANEGRVETDQSYEVDGSDLAEVTERFHSQGEDAVYWDSMRAVPEGLDFFFAGAGMTPVNTPATRTAYYLADLDWRQLGIGSDDRLGSDIMFDPTRDYEAGKSYETDWNRTIVNTGVFADDHGAPQRVAERQGDVIGFAFPQFRDSEGRHGIGGFGDVGNIRVYADGEQFGSNAWPSGQFQVPEGTARVDATVTQLRMRDFPGQNLARATEATFSFDHAPTEDGAAEPLPVFLPDYRLPVGMDNRVPAGSGVEAVLGAQVQDGYTPEIVAAEAEVCYGEIDLTGGDGWDGCEWQSVPVENRDGEWTAVLDTTDHAGEFANFHVTLTDADGNSVEERTSHLFGIAAQ</sequence>
<reference evidence="11" key="1">
    <citation type="journal article" date="2019" name="Int. J. Syst. Evol. Microbiol.">
        <title>The Global Catalogue of Microorganisms (GCM) 10K type strain sequencing project: providing services to taxonomists for standard genome sequencing and annotation.</title>
        <authorList>
            <consortium name="The Broad Institute Genomics Platform"/>
            <consortium name="The Broad Institute Genome Sequencing Center for Infectious Disease"/>
            <person name="Wu L."/>
            <person name="Ma J."/>
        </authorList>
    </citation>
    <scope>NUCLEOTIDE SEQUENCE [LARGE SCALE GENOMIC DNA]</scope>
    <source>
        <strain evidence="11">IBRC-M 10908</strain>
    </source>
</reference>
<dbReference type="SUPFAM" id="SSF52743">
    <property type="entry name" value="Subtilisin-like"/>
    <property type="match status" value="1"/>
</dbReference>
<evidence type="ECO:0000313" key="10">
    <source>
        <dbReference type="EMBL" id="MFC4336650.1"/>
    </source>
</evidence>
<evidence type="ECO:0000313" key="11">
    <source>
        <dbReference type="Proteomes" id="UP001595823"/>
    </source>
</evidence>
<name>A0ABV8U2K5_9ACTN</name>